<gene>
    <name evidence="2" type="ORF">TCNE_LOCUS3727</name>
</gene>
<dbReference type="EMBL" id="UYWY01005119">
    <property type="protein sequence ID" value="VDM29444.1"/>
    <property type="molecule type" value="Genomic_DNA"/>
</dbReference>
<feature type="region of interest" description="Disordered" evidence="1">
    <location>
        <begin position="40"/>
        <end position="60"/>
    </location>
</feature>
<keyword evidence="3" id="KW-1185">Reference proteome</keyword>
<evidence type="ECO:0000313" key="4">
    <source>
        <dbReference type="WBParaSite" id="TCNE_0000372701-mRNA-1"/>
    </source>
</evidence>
<feature type="compositionally biased region" description="Low complexity" evidence="1">
    <location>
        <begin position="51"/>
        <end position="60"/>
    </location>
</feature>
<evidence type="ECO:0000313" key="2">
    <source>
        <dbReference type="EMBL" id="VDM29444.1"/>
    </source>
</evidence>
<protein>
    <submittedName>
        <fullName evidence="4">Secreted protein</fullName>
    </submittedName>
</protein>
<name>A0A183U5F7_TOXCA</name>
<accession>A0A183U5F7</accession>
<reference evidence="4" key="1">
    <citation type="submission" date="2016-06" db="UniProtKB">
        <authorList>
            <consortium name="WormBaseParasite"/>
        </authorList>
    </citation>
    <scope>IDENTIFICATION</scope>
</reference>
<proteinExistence type="predicted"/>
<evidence type="ECO:0000313" key="3">
    <source>
        <dbReference type="Proteomes" id="UP000050794"/>
    </source>
</evidence>
<dbReference type="AlphaFoldDB" id="A0A183U5F7"/>
<reference evidence="2 3" key="2">
    <citation type="submission" date="2018-11" db="EMBL/GenBank/DDBJ databases">
        <authorList>
            <consortium name="Pathogen Informatics"/>
        </authorList>
    </citation>
    <scope>NUCLEOTIDE SEQUENCE [LARGE SCALE GENOMIC DNA]</scope>
</reference>
<dbReference type="WBParaSite" id="TCNE_0000372701-mRNA-1">
    <property type="protein sequence ID" value="TCNE_0000372701-mRNA-1"/>
    <property type="gene ID" value="TCNE_0000372701"/>
</dbReference>
<sequence>MQAAQLAALQSLAAISQQATASVSVSAAAAAALQQQTTASRKRALEDESSSHSQQQSASCSSSLDHNPLLLAAAAAVPISFRSLLYHLVFVRSQFAVRSSHSYALVSGLSLAQAGAVPCKRPAVDKSGVPVYANGAAAAAAGTAQIAQLPQATFNPYLIPGLHGYMPAVSCNGVPHIPPKARFIVPEHD</sequence>
<organism evidence="3 4">
    <name type="scientific">Toxocara canis</name>
    <name type="common">Canine roundworm</name>
    <dbReference type="NCBI Taxonomy" id="6265"/>
    <lineage>
        <taxon>Eukaryota</taxon>
        <taxon>Metazoa</taxon>
        <taxon>Ecdysozoa</taxon>
        <taxon>Nematoda</taxon>
        <taxon>Chromadorea</taxon>
        <taxon>Rhabditida</taxon>
        <taxon>Spirurina</taxon>
        <taxon>Ascaridomorpha</taxon>
        <taxon>Ascaridoidea</taxon>
        <taxon>Toxocaridae</taxon>
        <taxon>Toxocara</taxon>
    </lineage>
</organism>
<dbReference type="Proteomes" id="UP000050794">
    <property type="component" value="Unassembled WGS sequence"/>
</dbReference>
<evidence type="ECO:0000256" key="1">
    <source>
        <dbReference type="SAM" id="MobiDB-lite"/>
    </source>
</evidence>